<dbReference type="InterPro" id="IPR054612">
    <property type="entry name" value="Phage_capsid-like_C"/>
</dbReference>
<dbReference type="Gene3D" id="3.30.2400.10">
    <property type="entry name" value="Major capsid protein gp5"/>
    <property type="match status" value="1"/>
</dbReference>
<evidence type="ECO:0000313" key="3">
    <source>
        <dbReference type="EMBL" id="ABD70549.1"/>
    </source>
</evidence>
<protein>
    <recommendedName>
        <fullName evidence="2">Phage capsid-like C-terminal domain-containing protein</fullName>
    </recommendedName>
</protein>
<name>Q21UK4_ALBFT</name>
<comment type="subcellular location">
    <subcellularLocation>
        <location evidence="1">Virion</location>
    </subcellularLocation>
</comment>
<dbReference type="KEGG" id="rfr:Rfer_2837"/>
<feature type="domain" description="Phage capsid-like C-terminal" evidence="2">
    <location>
        <begin position="119"/>
        <end position="335"/>
    </location>
</feature>
<dbReference type="OrthoDB" id="637859at2"/>
<dbReference type="Proteomes" id="UP000008332">
    <property type="component" value="Chromosome"/>
</dbReference>
<dbReference type="Gene3D" id="3.30.2320.10">
    <property type="entry name" value="hypothetical protein PF0899 domain"/>
    <property type="match status" value="1"/>
</dbReference>
<dbReference type="Pfam" id="PF05065">
    <property type="entry name" value="Phage_capsid"/>
    <property type="match status" value="1"/>
</dbReference>
<dbReference type="RefSeq" id="WP_011465115.1">
    <property type="nucleotide sequence ID" value="NC_007908.1"/>
</dbReference>
<dbReference type="eggNOG" id="COG4653">
    <property type="taxonomic scope" value="Bacteria"/>
</dbReference>
<evidence type="ECO:0000313" key="4">
    <source>
        <dbReference type="Proteomes" id="UP000008332"/>
    </source>
</evidence>
<evidence type="ECO:0000259" key="2">
    <source>
        <dbReference type="Pfam" id="PF05065"/>
    </source>
</evidence>
<sequence length="352" mass="36630">MSDQILLALKGVESKLTSCDVEQRVLADRLTQLEQKGVLLTGEGVTKNGSSLGDLFLKSFDANRELFDKTRSVRLELKAAGDAITTSSGRTIISGGVGAPGSGVLGLQNALPTRPTGGTTAVEYSRYTGQEGAAAQQAAEGDAKDAVKPTHSLITQTGLTIAGYSKMSRQALTDSAELKRSVDITLSRSVGTALDVALVNGATGFAGGFESLATAYTSLVYTALVDAISEGVATMQAAGFNPDVVAVAPADWLAVVVAKGTANDHYLSGNYLGAMPSEMRGLRVVLSPSVDAGKALLLDSAHSELLVVDNFSVQIGYENDDFTKNLVSILGEMRVIPVFRTVGSARLITPKA</sequence>
<dbReference type="AlphaFoldDB" id="Q21UK4"/>
<evidence type="ECO:0000256" key="1">
    <source>
        <dbReference type="ARBA" id="ARBA00004328"/>
    </source>
</evidence>
<accession>Q21UK4</accession>
<dbReference type="InterPro" id="IPR024455">
    <property type="entry name" value="Phage_capsid"/>
</dbReference>
<dbReference type="STRING" id="338969.Rfer_2837"/>
<dbReference type="EMBL" id="CP000267">
    <property type="protein sequence ID" value="ABD70549.1"/>
    <property type="molecule type" value="Genomic_DNA"/>
</dbReference>
<dbReference type="HOGENOM" id="CLU_787273_0_0_4"/>
<dbReference type="NCBIfam" id="TIGR01554">
    <property type="entry name" value="major_cap_HK97"/>
    <property type="match status" value="1"/>
</dbReference>
<organism evidence="3 4">
    <name type="scientific">Albidiferax ferrireducens (strain ATCC BAA-621 / DSM 15236 / T118)</name>
    <name type="common">Rhodoferax ferrireducens</name>
    <dbReference type="NCBI Taxonomy" id="338969"/>
    <lineage>
        <taxon>Bacteria</taxon>
        <taxon>Pseudomonadati</taxon>
        <taxon>Pseudomonadota</taxon>
        <taxon>Betaproteobacteria</taxon>
        <taxon>Burkholderiales</taxon>
        <taxon>Comamonadaceae</taxon>
        <taxon>Rhodoferax</taxon>
    </lineage>
</organism>
<reference evidence="4" key="1">
    <citation type="submission" date="2006-02" db="EMBL/GenBank/DDBJ databases">
        <title>Complete sequence of chromosome of Rhodoferax ferrireducens DSM 15236.</title>
        <authorList>
            <person name="Copeland A."/>
            <person name="Lucas S."/>
            <person name="Lapidus A."/>
            <person name="Barry K."/>
            <person name="Detter J.C."/>
            <person name="Glavina del Rio T."/>
            <person name="Hammon N."/>
            <person name="Israni S."/>
            <person name="Pitluck S."/>
            <person name="Brettin T."/>
            <person name="Bruce D."/>
            <person name="Han C."/>
            <person name="Tapia R."/>
            <person name="Gilna P."/>
            <person name="Kiss H."/>
            <person name="Schmutz J."/>
            <person name="Larimer F."/>
            <person name="Land M."/>
            <person name="Kyrpides N."/>
            <person name="Ivanova N."/>
            <person name="Richardson P."/>
        </authorList>
    </citation>
    <scope>NUCLEOTIDE SEQUENCE [LARGE SCALE GENOMIC DNA]</scope>
    <source>
        <strain evidence="4">ATCC BAA-621 / DSM 15236 / T118</strain>
    </source>
</reference>
<gene>
    <name evidence="3" type="ordered locus">Rfer_2837</name>
</gene>
<dbReference type="SUPFAM" id="SSF56563">
    <property type="entry name" value="Major capsid protein gp5"/>
    <property type="match status" value="1"/>
</dbReference>
<proteinExistence type="predicted"/>
<keyword evidence="4" id="KW-1185">Reference proteome</keyword>